<dbReference type="EMBL" id="CM042882">
    <property type="protein sequence ID" value="KAI4381977.1"/>
    <property type="molecule type" value="Genomic_DNA"/>
</dbReference>
<accession>A0ACB9RU49</accession>
<keyword evidence="2" id="KW-1185">Reference proteome</keyword>
<organism evidence="1 2">
    <name type="scientific">Melastoma candidum</name>
    <dbReference type="NCBI Taxonomy" id="119954"/>
    <lineage>
        <taxon>Eukaryota</taxon>
        <taxon>Viridiplantae</taxon>
        <taxon>Streptophyta</taxon>
        <taxon>Embryophyta</taxon>
        <taxon>Tracheophyta</taxon>
        <taxon>Spermatophyta</taxon>
        <taxon>Magnoliopsida</taxon>
        <taxon>eudicotyledons</taxon>
        <taxon>Gunneridae</taxon>
        <taxon>Pentapetalae</taxon>
        <taxon>rosids</taxon>
        <taxon>malvids</taxon>
        <taxon>Myrtales</taxon>
        <taxon>Melastomataceae</taxon>
        <taxon>Melastomatoideae</taxon>
        <taxon>Melastomateae</taxon>
        <taxon>Melastoma</taxon>
    </lineage>
</organism>
<proteinExistence type="predicted"/>
<comment type="caution">
    <text evidence="1">The sequence shown here is derived from an EMBL/GenBank/DDBJ whole genome shotgun (WGS) entry which is preliminary data.</text>
</comment>
<protein>
    <submittedName>
        <fullName evidence="1">Uncharacterized protein</fullName>
    </submittedName>
</protein>
<sequence>MDPPVNINKVSSDENITQVLIRSIEVQCETHPSWDATYDVQEFLLFLQVYCYNITLNCIEAHHIVLGLDGPNKINKTGMFHNVKRIVVQDDHLCYLMAAALLIKRDVRWCRSQSISPFGTIS</sequence>
<reference evidence="2" key="1">
    <citation type="journal article" date="2023" name="Front. Plant Sci.">
        <title>Chromosomal-level genome assembly of Melastoma candidum provides insights into trichome evolution.</title>
        <authorList>
            <person name="Zhong Y."/>
            <person name="Wu W."/>
            <person name="Sun C."/>
            <person name="Zou P."/>
            <person name="Liu Y."/>
            <person name="Dai S."/>
            <person name="Zhou R."/>
        </authorList>
    </citation>
    <scope>NUCLEOTIDE SEQUENCE [LARGE SCALE GENOMIC DNA]</scope>
</reference>
<dbReference type="Proteomes" id="UP001057402">
    <property type="component" value="Chromosome 3"/>
</dbReference>
<name>A0ACB9RU49_9MYRT</name>
<evidence type="ECO:0000313" key="1">
    <source>
        <dbReference type="EMBL" id="KAI4381977.1"/>
    </source>
</evidence>
<evidence type="ECO:0000313" key="2">
    <source>
        <dbReference type="Proteomes" id="UP001057402"/>
    </source>
</evidence>
<gene>
    <name evidence="1" type="ORF">MLD38_007992</name>
</gene>